<gene>
    <name evidence="2" type="ORF">SLS60_009128</name>
</gene>
<evidence type="ECO:0000313" key="2">
    <source>
        <dbReference type="EMBL" id="KAL1596482.1"/>
    </source>
</evidence>
<sequence length="338" mass="36625">MATIQQAPVSSQPGHMSPLVVDDPSNNHVTHLSGMTLADFTTQEPKFHLDGASPSSSKQQLQSPSTMNLTSKRSSRASASTTKSELRQTNSVLVDMLQNIQNELATHRKILLNIQNRVSTLEHDSIASAHDVPQTTLRALEGHDAQSKRDSKLLAPEASHWWQACQNFASNAEPPISAREFLKTPQRFSGFDFTWNVPNTPPTTPPNVDDIPPLSPASEKSDDSELLSPIGQNIFLGEISSSPPKIAGPSDEVDVDIMEHSVEFDVRNLPAPPALQPAPGAKPTVVENEDLVAAIEPKIIGNPQRYFKGVKSLTTYRALLKHKASEKGGSPSPSGTFI</sequence>
<comment type="caution">
    <text evidence="2">The sequence shown here is derived from an EMBL/GenBank/DDBJ whole genome shotgun (WGS) entry which is preliminary data.</text>
</comment>
<protein>
    <submittedName>
        <fullName evidence="2">Uncharacterized protein</fullName>
    </submittedName>
</protein>
<dbReference type="EMBL" id="JAKJXO020000014">
    <property type="protein sequence ID" value="KAL1596482.1"/>
    <property type="molecule type" value="Genomic_DNA"/>
</dbReference>
<feature type="region of interest" description="Disordered" evidence="1">
    <location>
        <begin position="198"/>
        <end position="225"/>
    </location>
</feature>
<feature type="compositionally biased region" description="Low complexity" evidence="1">
    <location>
        <begin position="53"/>
        <end position="65"/>
    </location>
</feature>
<name>A0ABR3QWG0_9PLEO</name>
<reference evidence="2 3" key="1">
    <citation type="submission" date="2024-02" db="EMBL/GenBank/DDBJ databases">
        <title>De novo assembly and annotation of 12 fungi associated with fruit tree decline syndrome in Ontario, Canada.</title>
        <authorList>
            <person name="Sulman M."/>
            <person name="Ellouze W."/>
            <person name="Ilyukhin E."/>
        </authorList>
    </citation>
    <scope>NUCLEOTIDE SEQUENCE [LARGE SCALE GENOMIC DNA]</scope>
    <source>
        <strain evidence="2 3">M42-189</strain>
    </source>
</reference>
<organism evidence="2 3">
    <name type="scientific">Paraconiothyrium brasiliense</name>
    <dbReference type="NCBI Taxonomy" id="300254"/>
    <lineage>
        <taxon>Eukaryota</taxon>
        <taxon>Fungi</taxon>
        <taxon>Dikarya</taxon>
        <taxon>Ascomycota</taxon>
        <taxon>Pezizomycotina</taxon>
        <taxon>Dothideomycetes</taxon>
        <taxon>Pleosporomycetidae</taxon>
        <taxon>Pleosporales</taxon>
        <taxon>Massarineae</taxon>
        <taxon>Didymosphaeriaceae</taxon>
        <taxon>Paraconiothyrium</taxon>
    </lineage>
</organism>
<accession>A0ABR3QWG0</accession>
<evidence type="ECO:0000313" key="3">
    <source>
        <dbReference type="Proteomes" id="UP001521785"/>
    </source>
</evidence>
<dbReference type="Proteomes" id="UP001521785">
    <property type="component" value="Unassembled WGS sequence"/>
</dbReference>
<feature type="region of interest" description="Disordered" evidence="1">
    <location>
        <begin position="1"/>
        <end position="30"/>
    </location>
</feature>
<keyword evidence="3" id="KW-1185">Reference proteome</keyword>
<feature type="compositionally biased region" description="Polar residues" evidence="1">
    <location>
        <begin position="1"/>
        <end position="14"/>
    </location>
</feature>
<proteinExistence type="predicted"/>
<evidence type="ECO:0000256" key="1">
    <source>
        <dbReference type="SAM" id="MobiDB-lite"/>
    </source>
</evidence>
<feature type="region of interest" description="Disordered" evidence="1">
    <location>
        <begin position="46"/>
        <end position="86"/>
    </location>
</feature>